<evidence type="ECO:0000313" key="2">
    <source>
        <dbReference type="EMBL" id="PWH05358.1"/>
    </source>
</evidence>
<keyword evidence="2" id="KW-0378">Hydrolase</keyword>
<dbReference type="Gene3D" id="3.40.570.10">
    <property type="entry name" value="Extracellular Endonuclease, subunit A"/>
    <property type="match status" value="1"/>
</dbReference>
<organism evidence="2 3">
    <name type="scientific">Brachybacterium endophyticum</name>
    <dbReference type="NCBI Taxonomy" id="2182385"/>
    <lineage>
        <taxon>Bacteria</taxon>
        <taxon>Bacillati</taxon>
        <taxon>Actinomycetota</taxon>
        <taxon>Actinomycetes</taxon>
        <taxon>Micrococcales</taxon>
        <taxon>Dermabacteraceae</taxon>
        <taxon>Brachybacterium</taxon>
    </lineage>
</organism>
<sequence length="257" mass="27245">MSSRTTVPLVAALALGIGVALFHGVPGLEDFTAGASSTASSAGPVTSDLDFDGDYFTVTGKAHIDHKDAKAGAVTYCPLDDLERATCAYGKLTPELREHAQASGRQEIDVDPAGWDVNGEVDIPALPDVTGSKAYHGWFWNRSHLVADSLGGDPSHENLVMGTRTQNVGSTQQDGQYAGGMAHTEQAARDYLDSADAEGCPLYYAATPRYTGDELIPRTVTVDIRSCNGSIDEHVEVANTAAEYAIDYTTGSFEPTR</sequence>
<evidence type="ECO:0000313" key="3">
    <source>
        <dbReference type="Proteomes" id="UP000245590"/>
    </source>
</evidence>
<dbReference type="OrthoDB" id="9783680at2"/>
<name>A0A2U2RHN0_9MICO</name>
<dbReference type="Proteomes" id="UP000245590">
    <property type="component" value="Unassembled WGS sequence"/>
</dbReference>
<dbReference type="Pfam" id="PF13930">
    <property type="entry name" value="Endonuclea_NS_2"/>
    <property type="match status" value="1"/>
</dbReference>
<keyword evidence="3" id="KW-1185">Reference proteome</keyword>
<dbReference type="InterPro" id="IPR044929">
    <property type="entry name" value="DNA/RNA_non-sp_Endonuclease_sf"/>
</dbReference>
<comment type="caution">
    <text evidence="2">The sequence shown here is derived from an EMBL/GenBank/DDBJ whole genome shotgun (WGS) entry which is preliminary data.</text>
</comment>
<proteinExistence type="predicted"/>
<keyword evidence="2" id="KW-0540">Nuclease</keyword>
<keyword evidence="2" id="KW-0255">Endonuclease</keyword>
<dbReference type="InterPro" id="IPR044927">
    <property type="entry name" value="Endonuclea_NS_2"/>
</dbReference>
<gene>
    <name evidence="2" type="ORF">DEO23_12255</name>
</gene>
<dbReference type="EMBL" id="QFKX01000005">
    <property type="protein sequence ID" value="PWH05358.1"/>
    <property type="molecule type" value="Genomic_DNA"/>
</dbReference>
<dbReference type="GO" id="GO:0004519">
    <property type="term" value="F:endonuclease activity"/>
    <property type="evidence" value="ECO:0007669"/>
    <property type="project" value="UniProtKB-KW"/>
</dbReference>
<evidence type="ECO:0000259" key="1">
    <source>
        <dbReference type="Pfam" id="PF13930"/>
    </source>
</evidence>
<dbReference type="AlphaFoldDB" id="A0A2U2RHN0"/>
<accession>A0A2U2RHN0</accession>
<feature type="domain" description="Type VII secretion system protein EssD-like" evidence="1">
    <location>
        <begin position="131"/>
        <end position="226"/>
    </location>
</feature>
<dbReference type="RefSeq" id="WP_109276322.1">
    <property type="nucleotide sequence ID" value="NZ_QFKX01000005.1"/>
</dbReference>
<reference evidence="2 3" key="1">
    <citation type="submission" date="2018-05" db="EMBL/GenBank/DDBJ databases">
        <title>Brachybacterium sp. M1HQ-2T, whole genome shotgun sequence.</title>
        <authorList>
            <person name="Tuo L."/>
        </authorList>
    </citation>
    <scope>NUCLEOTIDE SEQUENCE [LARGE SCALE GENOMIC DNA]</scope>
    <source>
        <strain evidence="2 3">M1HQ-2</strain>
    </source>
</reference>
<protein>
    <submittedName>
        <fullName evidence="2">Endonuclease</fullName>
    </submittedName>
</protein>